<keyword evidence="7" id="KW-1185">Reference proteome</keyword>
<comment type="caution">
    <text evidence="6">The sequence shown here is derived from an EMBL/GenBank/DDBJ whole genome shotgun (WGS) entry which is preliminary data.</text>
</comment>
<protein>
    <submittedName>
        <fullName evidence="6">T9SS type A sorting domain-containing protein</fullName>
    </submittedName>
</protein>
<evidence type="ECO:0000313" key="6">
    <source>
        <dbReference type="EMBL" id="MEN3324680.1"/>
    </source>
</evidence>
<evidence type="ECO:0000256" key="2">
    <source>
        <dbReference type="ARBA" id="ARBA00023239"/>
    </source>
</evidence>
<keyword evidence="3" id="KW-0964">Secreted</keyword>
<evidence type="ECO:0000256" key="1">
    <source>
        <dbReference type="ARBA" id="ARBA00022729"/>
    </source>
</evidence>
<dbReference type="EMBL" id="JAZHYP010000007">
    <property type="protein sequence ID" value="MEN3324680.1"/>
    <property type="molecule type" value="Genomic_DNA"/>
</dbReference>
<gene>
    <name evidence="6" type="ORF">VP395_13140</name>
</gene>
<name>A0ABV0AEE6_9FLAO</name>
<dbReference type="PANTHER" id="PTHR31683">
    <property type="entry name" value="PECTATE LYASE 18-RELATED"/>
    <property type="match status" value="1"/>
</dbReference>
<dbReference type="PROSITE" id="PS51257">
    <property type="entry name" value="PROKAR_LIPOPROTEIN"/>
    <property type="match status" value="1"/>
</dbReference>
<dbReference type="SUPFAM" id="SSF51126">
    <property type="entry name" value="Pectin lyase-like"/>
    <property type="match status" value="1"/>
</dbReference>
<dbReference type="InterPro" id="IPR002022">
    <property type="entry name" value="Pec_lyase"/>
</dbReference>
<dbReference type="InterPro" id="IPR026444">
    <property type="entry name" value="Secre_tail"/>
</dbReference>
<feature type="domain" description="Pectate lyase" evidence="5">
    <location>
        <begin position="59"/>
        <end position="311"/>
    </location>
</feature>
<comment type="subcellular location">
    <subcellularLocation>
        <location evidence="3">Secreted</location>
    </subcellularLocation>
</comment>
<dbReference type="NCBIfam" id="TIGR04183">
    <property type="entry name" value="Por_Secre_tail"/>
    <property type="match status" value="1"/>
</dbReference>
<dbReference type="Pfam" id="PF00544">
    <property type="entry name" value="Pectate_lyase_4"/>
    <property type="match status" value="1"/>
</dbReference>
<dbReference type="RefSeq" id="WP_346242479.1">
    <property type="nucleotide sequence ID" value="NZ_JAZHYP010000007.1"/>
</dbReference>
<dbReference type="InterPro" id="IPR012334">
    <property type="entry name" value="Pectin_lyas_fold"/>
</dbReference>
<keyword evidence="1 4" id="KW-0732">Signal</keyword>
<dbReference type="InterPro" id="IPR011050">
    <property type="entry name" value="Pectin_lyase_fold/virulence"/>
</dbReference>
<keyword evidence="2 3" id="KW-0456">Lyase</keyword>
<feature type="chain" id="PRO_5045334536" evidence="4">
    <location>
        <begin position="24"/>
        <end position="473"/>
    </location>
</feature>
<keyword evidence="3" id="KW-0624">Polysaccharide degradation</keyword>
<proteinExistence type="inferred from homology"/>
<dbReference type="Gene3D" id="2.160.20.10">
    <property type="entry name" value="Single-stranded right-handed beta-helix, Pectin lyase-like"/>
    <property type="match status" value="1"/>
</dbReference>
<dbReference type="Proteomes" id="UP001416393">
    <property type="component" value="Unassembled WGS sequence"/>
</dbReference>
<feature type="signal peptide" evidence="4">
    <location>
        <begin position="1"/>
        <end position="23"/>
    </location>
</feature>
<sequence>MTSNYFKPFILILVSISCMVITAQTPNFSMVGFATLGGGTTGGTGGTTVTPTTLEELRQYVENASTPYIIRINKEFNTGVQTWVDVDGGIVASGTPGAIETTFGAILKVGSNKTLIGIGDQAFLNRIGLVIQCQSNIIIRNIKFTMKYVPATRDGEYKILDTDGVTTLGDPDCIGIQADKDSIPEPQRISQHIWIDHCEFYNENITNKDRYDGLVDNKNNTQHLTISWNYFHDHSKALLSGSGNSDNYNRTITFHHNYFARIDGSRLPLLRFGQHHYFNNYMEDCPGDGVNLRINTNAYIEQNYFKNAKKPIFGKLSENGQGKLIDNIFENCSRLPAGYSNINGGSSSPLSEGEEFVNDCNFTPSTLYNYTAALHATVDVPTIVKTYSGVGKIDDALNVNSESALNKKVLVKDQIMLIKAEPETSVVVFDLNGRIVFKTKLKNNLNHIPLNIKGLYIIKLSKNNKATNFKVVF</sequence>
<dbReference type="SMART" id="SM00656">
    <property type="entry name" value="Amb_all"/>
    <property type="match status" value="1"/>
</dbReference>
<evidence type="ECO:0000256" key="4">
    <source>
        <dbReference type="SAM" id="SignalP"/>
    </source>
</evidence>
<dbReference type="InterPro" id="IPR045032">
    <property type="entry name" value="PEL"/>
</dbReference>
<evidence type="ECO:0000259" key="5">
    <source>
        <dbReference type="SMART" id="SM00656"/>
    </source>
</evidence>
<accession>A0ABV0AEE6</accession>
<evidence type="ECO:0000256" key="3">
    <source>
        <dbReference type="RuleBase" id="RU361173"/>
    </source>
</evidence>
<keyword evidence="3" id="KW-0119">Carbohydrate metabolism</keyword>
<organism evidence="6 7">
    <name type="scientific">Mariniflexile soesokkakense</name>
    <dbReference type="NCBI Taxonomy" id="1343160"/>
    <lineage>
        <taxon>Bacteria</taxon>
        <taxon>Pseudomonadati</taxon>
        <taxon>Bacteroidota</taxon>
        <taxon>Flavobacteriia</taxon>
        <taxon>Flavobacteriales</taxon>
        <taxon>Flavobacteriaceae</taxon>
        <taxon>Mariniflexile</taxon>
    </lineage>
</organism>
<comment type="similarity">
    <text evidence="3">Belongs to the polysaccharide lyase 1 family.</text>
</comment>
<reference evidence="6 7" key="1">
    <citation type="submission" date="2024-01" db="EMBL/GenBank/DDBJ databases">
        <title>Mariniflexile litorale sp. nov., isolated from the shallow sediments of the Sea of Japan.</title>
        <authorList>
            <person name="Romanenko L."/>
            <person name="Bystritskaya E."/>
            <person name="Isaeva M."/>
        </authorList>
    </citation>
    <scope>NUCLEOTIDE SEQUENCE [LARGE SCALE GENOMIC DNA]</scope>
    <source>
        <strain evidence="6 7">KCTC 32427</strain>
    </source>
</reference>
<dbReference type="PANTHER" id="PTHR31683:SF18">
    <property type="entry name" value="PECTATE LYASE 21-RELATED"/>
    <property type="match status" value="1"/>
</dbReference>
<evidence type="ECO:0000313" key="7">
    <source>
        <dbReference type="Proteomes" id="UP001416393"/>
    </source>
</evidence>